<keyword evidence="1" id="KW-0614">Plasmid</keyword>
<dbReference type="EMBL" id="LT635654">
    <property type="protein sequence ID" value="SGZ37750.1"/>
    <property type="molecule type" value="Genomic_DNA"/>
</dbReference>
<dbReference type="AlphaFoldDB" id="A0A1L0FDQ1"/>
<proteinExistence type="predicted"/>
<reference evidence="1" key="1">
    <citation type="submission" date="2016-11" db="EMBL/GenBank/DDBJ databases">
        <title>Aeromonas genus plasmids.</title>
        <authorList>
            <person name="Klemm E.J."/>
            <person name="Page A.J."/>
        </authorList>
    </citation>
    <scope>NUCLEOTIDE SEQUENCE [LARGE SCALE GENOMIC DNA]</scope>
    <source>
        <strain evidence="1">9716_6_60</strain>
        <plasmid evidence="1">9716_6_60</plasmid>
    </source>
</reference>
<geneLocation type="plasmid" evidence="1">
    <name>9716_6_60</name>
</geneLocation>
<evidence type="ECO:0000313" key="1">
    <source>
        <dbReference type="EMBL" id="SGZ37750.1"/>
    </source>
</evidence>
<protein>
    <submittedName>
        <fullName evidence="1">Uncharacterized protein</fullName>
    </submittedName>
</protein>
<reference evidence="1" key="2">
    <citation type="submission" date="2016-11" db="EMBL/GenBank/DDBJ databases">
        <authorList>
            <person name="Jaros S."/>
            <person name="Januszkiewicz K."/>
            <person name="Wedrychowicz H."/>
        </authorList>
    </citation>
    <scope>NUCLEOTIDE SEQUENCE</scope>
    <source>
        <strain evidence="1">9716_6_60</strain>
        <plasmid evidence="1">9716_6_60</plasmid>
    </source>
</reference>
<name>A0A1L0FDQ1_AERCA</name>
<sequence length="70" mass="7338">MSQSSPVSGLSYLSAALQDRRALLLGYVKNDVVTQDRLALLRTIETACGSSLSRAPETHPVLAASALVPA</sequence>
<organism evidence="1">
    <name type="scientific">Aeromonas caviae</name>
    <name type="common">Aeromonas punctata</name>
    <dbReference type="NCBI Taxonomy" id="648"/>
    <lineage>
        <taxon>Bacteria</taxon>
        <taxon>Pseudomonadati</taxon>
        <taxon>Pseudomonadota</taxon>
        <taxon>Gammaproteobacteria</taxon>
        <taxon>Aeromonadales</taxon>
        <taxon>Aeromonadaceae</taxon>
        <taxon>Aeromonas</taxon>
    </lineage>
</organism>
<accession>A0A1L0FDQ1</accession>